<feature type="transmembrane region" description="Helical" evidence="1">
    <location>
        <begin position="158"/>
        <end position="182"/>
    </location>
</feature>
<evidence type="ECO:0000313" key="3">
    <source>
        <dbReference type="Proteomes" id="UP000494206"/>
    </source>
</evidence>
<keyword evidence="1" id="KW-0812">Transmembrane</keyword>
<evidence type="ECO:0000313" key="2">
    <source>
        <dbReference type="EMBL" id="CAB3405031.1"/>
    </source>
</evidence>
<dbReference type="Proteomes" id="UP000494206">
    <property type="component" value="Unassembled WGS sequence"/>
</dbReference>
<keyword evidence="3" id="KW-1185">Reference proteome</keyword>
<name>A0A8S1F029_9PELO</name>
<reference evidence="2 3" key="1">
    <citation type="submission" date="2020-04" db="EMBL/GenBank/DDBJ databases">
        <authorList>
            <person name="Laetsch R D."/>
            <person name="Stevens L."/>
            <person name="Kumar S."/>
            <person name="Blaxter L. M."/>
        </authorList>
    </citation>
    <scope>NUCLEOTIDE SEQUENCE [LARGE SCALE GENOMIC DNA]</scope>
</reference>
<comment type="caution">
    <text evidence="2">The sequence shown here is derived from an EMBL/GenBank/DDBJ whole genome shotgun (WGS) entry which is preliminary data.</text>
</comment>
<keyword evidence="1" id="KW-1133">Transmembrane helix</keyword>
<evidence type="ECO:0000256" key="1">
    <source>
        <dbReference type="SAM" id="Phobius"/>
    </source>
</evidence>
<feature type="transmembrane region" description="Helical" evidence="1">
    <location>
        <begin position="96"/>
        <end position="117"/>
    </location>
</feature>
<gene>
    <name evidence="2" type="ORF">CBOVIS_LOCUS7282</name>
</gene>
<dbReference type="AlphaFoldDB" id="A0A8S1F029"/>
<protein>
    <submittedName>
        <fullName evidence="2">Uncharacterized protein</fullName>
    </submittedName>
</protein>
<keyword evidence="1" id="KW-0472">Membrane</keyword>
<organism evidence="2 3">
    <name type="scientific">Caenorhabditis bovis</name>
    <dbReference type="NCBI Taxonomy" id="2654633"/>
    <lineage>
        <taxon>Eukaryota</taxon>
        <taxon>Metazoa</taxon>
        <taxon>Ecdysozoa</taxon>
        <taxon>Nematoda</taxon>
        <taxon>Chromadorea</taxon>
        <taxon>Rhabditida</taxon>
        <taxon>Rhabditina</taxon>
        <taxon>Rhabditomorpha</taxon>
        <taxon>Rhabditoidea</taxon>
        <taxon>Rhabditidae</taxon>
        <taxon>Peloderinae</taxon>
        <taxon>Caenorhabditis</taxon>
    </lineage>
</organism>
<accession>A0A8S1F029</accession>
<sequence>MIYDDVDGQMSLWKFENFEFGARHIREYIIVASARAIEGCRIERAPRRQRDFGAAHLCNRTLPWVDCSFELDLRLAGMWLENFLRAIRNRDEVRSYLYLDVIFTYLQLFQFLIWYYNQLPPEYASHVAMFIMTEYMWLKRIDDCPMLTLIRNTMYMQLFFYLYYNDYECTFYYLIIVVLRIMTDSKIEYARLHFPADFRFSIFAL</sequence>
<dbReference type="EMBL" id="CADEPM010000004">
    <property type="protein sequence ID" value="CAB3405031.1"/>
    <property type="molecule type" value="Genomic_DNA"/>
</dbReference>
<proteinExistence type="predicted"/>